<dbReference type="AlphaFoldDB" id="A0A078LZB3"/>
<dbReference type="SUPFAM" id="SSF55729">
    <property type="entry name" value="Acyl-CoA N-acyltransferases (Nat)"/>
    <property type="match status" value="1"/>
</dbReference>
<dbReference type="GO" id="GO:0016747">
    <property type="term" value="F:acyltransferase activity, transferring groups other than amino-acyl groups"/>
    <property type="evidence" value="ECO:0007669"/>
    <property type="project" value="InterPro"/>
</dbReference>
<accession>A0A078LZB3</accession>
<keyword evidence="2" id="KW-0808">Transferase</keyword>
<dbReference type="InterPro" id="IPR016181">
    <property type="entry name" value="Acyl_CoA_acyltransferase"/>
</dbReference>
<dbReference type="HOGENOM" id="CLU_013985_3_2_9"/>
<evidence type="ECO:0000313" key="2">
    <source>
        <dbReference type="EMBL" id="CDZ99374.1"/>
    </source>
</evidence>
<dbReference type="EMBL" id="LN483073">
    <property type="protein sequence ID" value="CDZ99374.1"/>
    <property type="molecule type" value="Genomic_DNA"/>
</dbReference>
<dbReference type="InterPro" id="IPR000182">
    <property type="entry name" value="GNAT_dom"/>
</dbReference>
<dbReference type="Pfam" id="PF13302">
    <property type="entry name" value="Acetyltransf_3"/>
    <property type="match status" value="1"/>
</dbReference>
<dbReference type="PANTHER" id="PTHR43415:SF3">
    <property type="entry name" value="GNAT-FAMILY ACETYLTRANSFERASE"/>
    <property type="match status" value="1"/>
</dbReference>
<dbReference type="PANTHER" id="PTHR43415">
    <property type="entry name" value="SPERMIDINE N(1)-ACETYLTRANSFERASE"/>
    <property type="match status" value="1"/>
</dbReference>
<dbReference type="PATRIC" id="fig|1461583.4.peg.67"/>
<sequence length="167" mass="19411">MIQIKPLQREHMASYLRATEDEEIRYLTGTRTSFTLAQIEAYYERISMDNTRRDYAICLQDEVIGDFTLMNIDTENHSVGFRIALHDRTKFGQGYGSAAVREALRIAFEDLDLHRVQLEVYNHNPRAIAVYEKVGFVQEGVLRDAICLDGVYHDEIIMSVLRTEYKK</sequence>
<gene>
    <name evidence="2" type="primary">ydaF_1</name>
    <name evidence="2" type="ORF">BN1050_00068</name>
</gene>
<organism evidence="2">
    <name type="scientific">Metalysinibacillus saudimassiliensis</name>
    <dbReference type="NCBI Taxonomy" id="1461583"/>
    <lineage>
        <taxon>Bacteria</taxon>
        <taxon>Bacillati</taxon>
        <taxon>Bacillota</taxon>
        <taxon>Bacilli</taxon>
        <taxon>Bacillales</taxon>
        <taxon>Caryophanaceae</taxon>
        <taxon>Metalysinibacillus</taxon>
    </lineage>
</organism>
<dbReference type="Gene3D" id="3.40.630.30">
    <property type="match status" value="1"/>
</dbReference>
<evidence type="ECO:0000259" key="1">
    <source>
        <dbReference type="PROSITE" id="PS51186"/>
    </source>
</evidence>
<protein>
    <submittedName>
        <fullName evidence="2">Putative ribosomal N-acetyltransferase YdaF</fullName>
    </submittedName>
</protein>
<name>A0A078LZB3_9BACL</name>
<reference evidence="2" key="1">
    <citation type="submission" date="2014-07" db="EMBL/GenBank/DDBJ databases">
        <authorList>
            <person name="Urmite Genomes Urmite Genomes"/>
        </authorList>
    </citation>
    <scope>NUCLEOTIDE SEQUENCE</scope>
    <source>
        <strain evidence="2">13S34_air</strain>
    </source>
</reference>
<feature type="domain" description="N-acetyltransferase" evidence="1">
    <location>
        <begin position="13"/>
        <end position="163"/>
    </location>
</feature>
<proteinExistence type="predicted"/>
<dbReference type="PROSITE" id="PS51186">
    <property type="entry name" value="GNAT"/>
    <property type="match status" value="1"/>
</dbReference>